<dbReference type="InterPro" id="IPR036691">
    <property type="entry name" value="Endo/exonu/phosph_ase_sf"/>
</dbReference>
<dbReference type="AlphaFoldDB" id="A7RX41"/>
<dbReference type="InterPro" id="IPR005135">
    <property type="entry name" value="Endo/exonuclease/phosphatase"/>
</dbReference>
<dbReference type="InParanoid" id="A7RX41"/>
<comment type="similarity">
    <text evidence="1">Belongs to the DNase I family.</text>
</comment>
<evidence type="ECO:0000256" key="1">
    <source>
        <dbReference type="ARBA" id="ARBA00007359"/>
    </source>
</evidence>
<gene>
    <name evidence="7" type="ORF">NEMVEDRAFT_v1g35184</name>
</gene>
<dbReference type="GO" id="GO:0006308">
    <property type="term" value="P:DNA catabolic process"/>
    <property type="evidence" value="ECO:0000318"/>
    <property type="project" value="GO_Central"/>
</dbReference>
<dbReference type="Gene3D" id="3.60.10.10">
    <property type="entry name" value="Endonuclease/exonuclease/phosphatase"/>
    <property type="match status" value="1"/>
</dbReference>
<evidence type="ECO:0000313" key="7">
    <source>
        <dbReference type="EMBL" id="EDO43963.1"/>
    </source>
</evidence>
<organism evidence="7 8">
    <name type="scientific">Nematostella vectensis</name>
    <name type="common">Starlet sea anemone</name>
    <dbReference type="NCBI Taxonomy" id="45351"/>
    <lineage>
        <taxon>Eukaryota</taxon>
        <taxon>Metazoa</taxon>
        <taxon>Cnidaria</taxon>
        <taxon>Anthozoa</taxon>
        <taxon>Hexacorallia</taxon>
        <taxon>Actiniaria</taxon>
        <taxon>Edwardsiidae</taxon>
        <taxon>Nematostella</taxon>
    </lineage>
</organism>
<feature type="non-terminal residue" evidence="7">
    <location>
        <position position="263"/>
    </location>
</feature>
<dbReference type="PhylomeDB" id="A7RX41"/>
<evidence type="ECO:0000256" key="2">
    <source>
        <dbReference type="ARBA" id="ARBA00022722"/>
    </source>
</evidence>
<keyword evidence="3" id="KW-0378">Hydrolase</keyword>
<evidence type="ECO:0000259" key="6">
    <source>
        <dbReference type="Pfam" id="PF03372"/>
    </source>
</evidence>
<dbReference type="SMART" id="SM00476">
    <property type="entry name" value="DNaseIc"/>
    <property type="match status" value="1"/>
</dbReference>
<sequence>VGTASLTNHLKIAAFNIRVFGTTKMRTPGVPDILVKILLRYDIVLIQEIRDSSQTAMPLLLQNLNSASSSPYKMAISERLGRTSSKEQYAYVYRSDLVSVVSKYVYSDPKDLFEREPFIVHFRSSTTAIKDFALVGIHTKPSDAANEISNLVDVYDDVRVRWAMDDVIILGDFNAACDYMRDSDWRVNSLFTDQRFSWLITDCVDTTTGGGACAYDRFVAAGAAMKSAVVPNSPGRFAFDKEYNLTEIVTDQVSDHYPIEMEL</sequence>
<keyword evidence="2" id="KW-0540">Nuclease</keyword>
<evidence type="ECO:0000256" key="4">
    <source>
        <dbReference type="PIRSR" id="PIRSR000988-1"/>
    </source>
</evidence>
<dbReference type="PANTHER" id="PTHR11371">
    <property type="entry name" value="DEOXYRIBONUCLEASE"/>
    <property type="match status" value="1"/>
</dbReference>
<feature type="non-terminal residue" evidence="7">
    <location>
        <position position="1"/>
    </location>
</feature>
<accession>A7RX41</accession>
<dbReference type="CDD" id="cd10282">
    <property type="entry name" value="DNase1"/>
    <property type="match status" value="1"/>
</dbReference>
<dbReference type="GO" id="GO:0005634">
    <property type="term" value="C:nucleus"/>
    <property type="evidence" value="ECO:0000318"/>
    <property type="project" value="GO_Central"/>
</dbReference>
<protein>
    <recommendedName>
        <fullName evidence="6">Endonuclease/exonuclease/phosphatase domain-containing protein</fullName>
    </recommendedName>
</protein>
<dbReference type="HOGENOM" id="CLU_043335_0_0_1"/>
<dbReference type="Proteomes" id="UP000001593">
    <property type="component" value="Unassembled WGS sequence"/>
</dbReference>
<feature type="domain" description="Endonuclease/exonuclease/phosphatase" evidence="6">
    <location>
        <begin position="14"/>
        <end position="256"/>
    </location>
</feature>
<dbReference type="PANTHER" id="PTHR11371:SF33">
    <property type="entry name" value="ENDONUCLEASE_EXONUCLEASE_PHOSPHATASE DOMAIN-CONTAINING PROTEIN"/>
    <property type="match status" value="1"/>
</dbReference>
<dbReference type="Pfam" id="PF03372">
    <property type="entry name" value="Exo_endo_phos"/>
    <property type="match status" value="1"/>
</dbReference>
<keyword evidence="5" id="KW-1015">Disulfide bond</keyword>
<proteinExistence type="inferred from homology"/>
<reference evidence="7 8" key="1">
    <citation type="journal article" date="2007" name="Science">
        <title>Sea anemone genome reveals ancestral eumetazoan gene repertoire and genomic organization.</title>
        <authorList>
            <person name="Putnam N.H."/>
            <person name="Srivastava M."/>
            <person name="Hellsten U."/>
            <person name="Dirks B."/>
            <person name="Chapman J."/>
            <person name="Salamov A."/>
            <person name="Terry A."/>
            <person name="Shapiro H."/>
            <person name="Lindquist E."/>
            <person name="Kapitonov V.V."/>
            <person name="Jurka J."/>
            <person name="Genikhovich G."/>
            <person name="Grigoriev I.V."/>
            <person name="Lucas S.M."/>
            <person name="Steele R.E."/>
            <person name="Finnerty J.R."/>
            <person name="Technau U."/>
            <person name="Martindale M.Q."/>
            <person name="Rokhsar D.S."/>
        </authorList>
    </citation>
    <scope>NUCLEOTIDE SEQUENCE [LARGE SCALE GENOMIC DNA]</scope>
    <source>
        <strain evidence="8">CH2 X CH6</strain>
    </source>
</reference>
<evidence type="ECO:0000256" key="3">
    <source>
        <dbReference type="ARBA" id="ARBA00022801"/>
    </source>
</evidence>
<feature type="active site" evidence="4">
    <location>
        <position position="87"/>
    </location>
</feature>
<dbReference type="SUPFAM" id="SSF56219">
    <property type="entry name" value="DNase I-like"/>
    <property type="match status" value="1"/>
</dbReference>
<dbReference type="GO" id="GO:0004530">
    <property type="term" value="F:deoxyribonuclease I activity"/>
    <property type="evidence" value="ECO:0000318"/>
    <property type="project" value="GO_Central"/>
</dbReference>
<dbReference type="PIRSF" id="PIRSF000988">
    <property type="entry name" value="DNase_I_euk"/>
    <property type="match status" value="1"/>
</dbReference>
<dbReference type="InterPro" id="IPR016202">
    <property type="entry name" value="DNase_I"/>
</dbReference>
<feature type="active site" evidence="4">
    <location>
        <position position="138"/>
    </location>
</feature>
<dbReference type="GO" id="GO:0003677">
    <property type="term" value="F:DNA binding"/>
    <property type="evidence" value="ECO:0000318"/>
    <property type="project" value="GO_Central"/>
</dbReference>
<dbReference type="EMBL" id="DS469549">
    <property type="protein sequence ID" value="EDO43963.1"/>
    <property type="molecule type" value="Genomic_DNA"/>
</dbReference>
<dbReference type="PRINTS" id="PR00130">
    <property type="entry name" value="DNASEI"/>
</dbReference>
<name>A7RX41_NEMVE</name>
<evidence type="ECO:0000256" key="5">
    <source>
        <dbReference type="PIRSR" id="PIRSR000988-2"/>
    </source>
</evidence>
<dbReference type="STRING" id="45351.A7RX41"/>
<evidence type="ECO:0000313" key="8">
    <source>
        <dbReference type="Proteomes" id="UP000001593"/>
    </source>
</evidence>
<dbReference type="eggNOG" id="ENOG502QQFT">
    <property type="taxonomic scope" value="Eukaryota"/>
</dbReference>
<dbReference type="FunCoup" id="A7RX41">
    <property type="interactions" value="79"/>
</dbReference>
<feature type="disulfide bond" description="Essential for enzymatic activity" evidence="5">
    <location>
        <begin position="177"/>
        <end position="213"/>
    </location>
</feature>
<dbReference type="OMA" id="YHFVVSE"/>
<keyword evidence="8" id="KW-1185">Reference proteome</keyword>